<keyword evidence="5" id="KW-1185">Reference proteome</keyword>
<evidence type="ECO:0000313" key="3">
    <source>
        <dbReference type="EMBL" id="GEN09579.1"/>
    </source>
</evidence>
<comment type="caution">
    <text evidence="3">The sequence shown here is derived from an EMBL/GenBank/DDBJ whole genome shotgun (WGS) entry which is preliminary data.</text>
</comment>
<organism evidence="3 6">
    <name type="scientific">Myxococcus fulvus</name>
    <dbReference type="NCBI Taxonomy" id="33"/>
    <lineage>
        <taxon>Bacteria</taxon>
        <taxon>Pseudomonadati</taxon>
        <taxon>Myxococcota</taxon>
        <taxon>Myxococcia</taxon>
        <taxon>Myxococcales</taxon>
        <taxon>Cystobacterineae</taxon>
        <taxon>Myxococcaceae</taxon>
        <taxon>Myxococcus</taxon>
    </lineage>
</organism>
<keyword evidence="4" id="KW-0255">Endonuclease</keyword>
<proteinExistence type="predicted"/>
<dbReference type="AlphaFoldDB" id="A0A511T5Y2"/>
<dbReference type="Pfam" id="PF03372">
    <property type="entry name" value="Exo_endo_phos"/>
    <property type="match status" value="1"/>
</dbReference>
<evidence type="ECO:0000313" key="6">
    <source>
        <dbReference type="Proteomes" id="UP000321514"/>
    </source>
</evidence>
<reference evidence="3 6" key="2">
    <citation type="submission" date="2019-07" db="EMBL/GenBank/DDBJ databases">
        <title>Whole genome shotgun sequence of Myxococcus fulvus NBRC 100333.</title>
        <authorList>
            <person name="Hosoyama A."/>
            <person name="Uohara A."/>
            <person name="Ohji S."/>
            <person name="Ichikawa N."/>
        </authorList>
    </citation>
    <scope>NUCLEOTIDE SEQUENCE [LARGE SCALE GENOMIC DNA]</scope>
    <source>
        <strain evidence="3 6">NBRC 100333</strain>
    </source>
</reference>
<dbReference type="GO" id="GO:0004519">
    <property type="term" value="F:endonuclease activity"/>
    <property type="evidence" value="ECO:0007669"/>
    <property type="project" value="UniProtKB-KW"/>
</dbReference>
<protein>
    <submittedName>
        <fullName evidence="4">Endonuclease/Exonuclease/phosphatase family protein</fullName>
    </submittedName>
</protein>
<accession>A0A511T5Y2</accession>
<feature type="region of interest" description="Disordered" evidence="1">
    <location>
        <begin position="1"/>
        <end position="83"/>
    </location>
</feature>
<dbReference type="InterPro" id="IPR005135">
    <property type="entry name" value="Endo/exonuclease/phosphatase"/>
</dbReference>
<name>A0A511T5Y2_MYXFU</name>
<keyword evidence="4" id="KW-0540">Nuclease</keyword>
<sequence>MSIWNVAGRWARSIVQQPPASSTANEARTKDGAGASSGSAQAKDSFTPSPSPGPSPTRPDLSGGANEGPSGYSKPVHADELPDIQSGTGVLTLNLANGAGSEYRTAKNREEQAELIRETGATIAGFQEVDIGVDRSGNANTALDIARHLNPAFEAFKSGTVPTVGLHEDAPATAIRKGADGTTLYQTPEGTLVTGESFSGDDKSIKGDTGADATYGNAIYVGAPDKVVDAYTVTLPAAESGGPAVSSKEDLAALGDGKLTESERKALGERNEALRKNSPSEPRTALVTRVVGPDGQEKSIINVHLAAGKEGAGLREKQLQFLAEVARAEAKGPPARELVVMGDFNDSTENVGKALEGAGLHRVVGGKKANGDNFDQVWVSGGLDTHNAAQVKTDGVSDHAHAGYAIIH</sequence>
<dbReference type="EMBL" id="FOIB01000009">
    <property type="protein sequence ID" value="SEU33106.1"/>
    <property type="molecule type" value="Genomic_DNA"/>
</dbReference>
<keyword evidence="4" id="KW-0378">Hydrolase</keyword>
<feature type="domain" description="Endonuclease/exonuclease/phosphatase" evidence="2">
    <location>
        <begin position="91"/>
        <end position="399"/>
    </location>
</feature>
<evidence type="ECO:0000256" key="1">
    <source>
        <dbReference type="SAM" id="MobiDB-lite"/>
    </source>
</evidence>
<dbReference type="Proteomes" id="UP000183760">
    <property type="component" value="Unassembled WGS sequence"/>
</dbReference>
<dbReference type="Proteomes" id="UP000321514">
    <property type="component" value="Unassembled WGS sequence"/>
</dbReference>
<evidence type="ECO:0000313" key="4">
    <source>
        <dbReference type="EMBL" id="SEU33106.1"/>
    </source>
</evidence>
<evidence type="ECO:0000313" key="5">
    <source>
        <dbReference type="Proteomes" id="UP000183760"/>
    </source>
</evidence>
<feature type="compositionally biased region" description="Low complexity" evidence="1">
    <location>
        <begin position="32"/>
        <end position="48"/>
    </location>
</feature>
<dbReference type="SUPFAM" id="SSF56219">
    <property type="entry name" value="DNase I-like"/>
    <property type="match status" value="1"/>
</dbReference>
<dbReference type="EMBL" id="BJXR01000034">
    <property type="protein sequence ID" value="GEN09579.1"/>
    <property type="molecule type" value="Genomic_DNA"/>
</dbReference>
<evidence type="ECO:0000259" key="2">
    <source>
        <dbReference type="Pfam" id="PF03372"/>
    </source>
</evidence>
<gene>
    <name evidence="3" type="ORF">MFU01_46160</name>
    <name evidence="4" type="ORF">SAMN05443572_109233</name>
</gene>
<dbReference type="RefSeq" id="WP_170300467.1">
    <property type="nucleotide sequence ID" value="NZ_BJXR01000034.1"/>
</dbReference>
<feature type="compositionally biased region" description="Polar residues" evidence="1">
    <location>
        <begin position="14"/>
        <end position="26"/>
    </location>
</feature>
<reference evidence="4 5" key="1">
    <citation type="submission" date="2016-10" db="EMBL/GenBank/DDBJ databases">
        <authorList>
            <person name="Varghese N."/>
            <person name="Submissions S."/>
        </authorList>
    </citation>
    <scope>NUCLEOTIDE SEQUENCE [LARGE SCALE GENOMIC DNA]</scope>
    <source>
        <strain evidence="4 5">DSM 16525</strain>
    </source>
</reference>
<dbReference type="Gene3D" id="3.60.10.10">
    <property type="entry name" value="Endonuclease/exonuclease/phosphatase"/>
    <property type="match status" value="1"/>
</dbReference>
<dbReference type="InterPro" id="IPR036691">
    <property type="entry name" value="Endo/exonu/phosph_ase_sf"/>
</dbReference>